<name>A0A4W4G456_ELEEL</name>
<dbReference type="InterPro" id="IPR001304">
    <property type="entry name" value="C-type_lectin-like"/>
</dbReference>
<dbReference type="SMART" id="SM00034">
    <property type="entry name" value="CLECT"/>
    <property type="match status" value="1"/>
</dbReference>
<dbReference type="InterPro" id="IPR050111">
    <property type="entry name" value="C-type_lectin/snaclec_domain"/>
</dbReference>
<accession>A0A4W4G456</accession>
<sequence length="141" mass="16587">VIVMWKVCLLLCLLLDTVHRYCPHHWTLYGHRCYRFFTSRLTWYEAECECVNNGGSLASVHSVAEYKFLQILVKRVAGFLDLAWLGGYDNLSVQEGHWLWSDGSKVNFNYWASNQPDNYMGMEDCLEMNAGEKLYLRHFMF</sequence>
<protein>
    <recommendedName>
        <fullName evidence="2">C-type lectin domain-containing protein</fullName>
    </recommendedName>
</protein>
<dbReference type="Ensembl" id="ENSEEET00000032865.2">
    <property type="protein sequence ID" value="ENSEEEP00000032477.2"/>
    <property type="gene ID" value="ENSEEEG00000015483.2"/>
</dbReference>
<reference evidence="3" key="5">
    <citation type="submission" date="2025-09" db="UniProtKB">
        <authorList>
            <consortium name="Ensembl"/>
        </authorList>
    </citation>
    <scope>IDENTIFICATION</scope>
</reference>
<evidence type="ECO:0000313" key="3">
    <source>
        <dbReference type="Ensembl" id="ENSEEEP00000032477.2"/>
    </source>
</evidence>
<feature type="domain" description="C-type lectin" evidence="2">
    <location>
        <begin position="29"/>
        <end position="131"/>
    </location>
</feature>
<reference evidence="3" key="4">
    <citation type="submission" date="2025-08" db="UniProtKB">
        <authorList>
            <consortium name="Ensembl"/>
        </authorList>
    </citation>
    <scope>IDENTIFICATION</scope>
</reference>
<dbReference type="PANTHER" id="PTHR22803">
    <property type="entry name" value="MANNOSE, PHOSPHOLIPASE, LECTIN RECEPTOR RELATED"/>
    <property type="match status" value="1"/>
</dbReference>
<dbReference type="SUPFAM" id="SSF56436">
    <property type="entry name" value="C-type lectin-like"/>
    <property type="match status" value="1"/>
</dbReference>
<reference evidence="4" key="2">
    <citation type="journal article" date="2017" name="Sci. Adv.">
        <title>A tail of two voltages: Proteomic comparison of the three electric organs of the electric eel.</title>
        <authorList>
            <person name="Traeger L.L."/>
            <person name="Sabat G."/>
            <person name="Barrett-Wilt G.A."/>
            <person name="Wells G.B."/>
            <person name="Sussman M.R."/>
        </authorList>
    </citation>
    <scope>NUCLEOTIDE SEQUENCE [LARGE SCALE GENOMIC DNA]</scope>
</reference>
<dbReference type="PROSITE" id="PS50041">
    <property type="entry name" value="C_TYPE_LECTIN_2"/>
    <property type="match status" value="1"/>
</dbReference>
<reference evidence="4" key="1">
    <citation type="journal article" date="2014" name="Science">
        <title>Nonhuman genetics. Genomic basis for the convergent evolution of electric organs.</title>
        <authorList>
            <person name="Gallant J.R."/>
            <person name="Traeger L.L."/>
            <person name="Volkening J.D."/>
            <person name="Moffett H."/>
            <person name="Chen P.H."/>
            <person name="Novina C.D."/>
            <person name="Phillips G.N.Jr."/>
            <person name="Anand R."/>
            <person name="Wells G.B."/>
            <person name="Pinch M."/>
            <person name="Guth R."/>
            <person name="Unguez G.A."/>
            <person name="Albert J.S."/>
            <person name="Zakon H.H."/>
            <person name="Samanta M.P."/>
            <person name="Sussman M.R."/>
        </authorList>
    </citation>
    <scope>NUCLEOTIDE SEQUENCE [LARGE SCALE GENOMIC DNA]</scope>
</reference>
<keyword evidence="4" id="KW-1185">Reference proteome</keyword>
<proteinExistence type="predicted"/>
<dbReference type="GeneTree" id="ENSGT00940000162818"/>
<dbReference type="Gene3D" id="3.10.100.10">
    <property type="entry name" value="Mannose-Binding Protein A, subunit A"/>
    <property type="match status" value="1"/>
</dbReference>
<dbReference type="InterPro" id="IPR016187">
    <property type="entry name" value="CTDL_fold"/>
</dbReference>
<feature type="signal peptide" evidence="1">
    <location>
        <begin position="1"/>
        <end position="20"/>
    </location>
</feature>
<dbReference type="InterPro" id="IPR016186">
    <property type="entry name" value="C-type_lectin-like/link_sf"/>
</dbReference>
<reference evidence="3" key="3">
    <citation type="submission" date="2020-05" db="EMBL/GenBank/DDBJ databases">
        <title>Electrophorus electricus (electric eel) genome, fEleEle1, primary haplotype.</title>
        <authorList>
            <person name="Myers G."/>
            <person name="Meyer A."/>
            <person name="Fedrigo O."/>
            <person name="Formenti G."/>
            <person name="Rhie A."/>
            <person name="Tracey A."/>
            <person name="Sims Y."/>
            <person name="Jarvis E.D."/>
        </authorList>
    </citation>
    <scope>NUCLEOTIDE SEQUENCE [LARGE SCALE GENOMIC DNA]</scope>
</reference>
<dbReference type="Pfam" id="PF00059">
    <property type="entry name" value="Lectin_C"/>
    <property type="match status" value="1"/>
</dbReference>
<evidence type="ECO:0000313" key="4">
    <source>
        <dbReference type="Proteomes" id="UP000314983"/>
    </source>
</evidence>
<organism evidence="3 4">
    <name type="scientific">Electrophorus electricus</name>
    <name type="common">Electric eel</name>
    <name type="synonym">Gymnotus electricus</name>
    <dbReference type="NCBI Taxonomy" id="8005"/>
    <lineage>
        <taxon>Eukaryota</taxon>
        <taxon>Metazoa</taxon>
        <taxon>Chordata</taxon>
        <taxon>Craniata</taxon>
        <taxon>Vertebrata</taxon>
        <taxon>Euteleostomi</taxon>
        <taxon>Actinopterygii</taxon>
        <taxon>Neopterygii</taxon>
        <taxon>Teleostei</taxon>
        <taxon>Ostariophysi</taxon>
        <taxon>Gymnotiformes</taxon>
        <taxon>Gymnotoidei</taxon>
        <taxon>Gymnotidae</taxon>
        <taxon>Electrophorus</taxon>
    </lineage>
</organism>
<evidence type="ECO:0000259" key="2">
    <source>
        <dbReference type="PROSITE" id="PS50041"/>
    </source>
</evidence>
<dbReference type="AlphaFoldDB" id="A0A4W4G456"/>
<keyword evidence="1" id="KW-0732">Signal</keyword>
<feature type="chain" id="PRO_5044226724" description="C-type lectin domain-containing protein" evidence="1">
    <location>
        <begin position="21"/>
        <end position="141"/>
    </location>
</feature>
<dbReference type="OMA" id="NGMENCL"/>
<evidence type="ECO:0000256" key="1">
    <source>
        <dbReference type="SAM" id="SignalP"/>
    </source>
</evidence>
<dbReference type="Proteomes" id="UP000314983">
    <property type="component" value="Chromosome 12"/>
</dbReference>